<dbReference type="RefSeq" id="WP_377300653.1">
    <property type="nucleotide sequence ID" value="NZ_CP180191.1"/>
</dbReference>
<gene>
    <name evidence="1" type="ORF">ACFOEN_01850</name>
</gene>
<evidence type="ECO:0000313" key="1">
    <source>
        <dbReference type="EMBL" id="MFC3146381.1"/>
    </source>
</evidence>
<keyword evidence="2" id="KW-1185">Reference proteome</keyword>
<dbReference type="PANTHER" id="PTHR43563:SF1">
    <property type="entry name" value="AMINE OXIDASE [FLAVIN-CONTAINING] B"/>
    <property type="match status" value="1"/>
</dbReference>
<proteinExistence type="predicted"/>
<sequence length="1049" mass="115598">MTQRPPYLYPKGSVLMHPPLALNQADMIGCWVPGSLSALQASVDATLNQATQGKMQFKVMSSYVMLTFTAIAKAHSDFPVDRAKGWGKETDIITWVVVGQVPAGSTEVSHVYFYPMHIWVDDCMALINGRELYGYPKYECQYTMPAPGQPVQQLTLAAKGFEPFSPDTQLAFHPLLDVNVSANGQSDKPLAAFGEAFAEIIDLMKSEPAGLHLGEAAYAQFADMLFHPAMDQIFLKQFPDAAGERAVYQAVVAAHTPVNAIRSVKMLGGQWQVNLHAFDSFPLSESLGLKIGVQDAILPFRVEYDFAVQPGQELVDNSVVKPEKIAVLGGGVGAMTAAFCLSNEPGWQNRYDITVYQMGWRLGGKGASGRNPKLGQRIEEHGLHIWFGFYDNAFKVMQQAYGELNRPAGSPLAAWTDAFKPQQFITLTENVDGQWRLWPINTPLRPGVPGNHSERLTLWAAIQTGIAWLKMWLGELHTAHAAARAAARPAPASNASWLEKLAAHLKADIEDLRADLHEVGSAVEALVKSLELNIEDHDAAHHGLLTDAALGIRAWINELLEDEIAGAKDFGDDLRRLYICIDLATTTLAGMVKDHVFTEGFEAINDIDFYQWLIKHGANPKYTVYSAPVRGFYDLVFAYEDGDFNKPNIEAGTMLRGMMKVAMCYHGGIMFKMQAGMGDVVFGPLYQVLKARGVKFKFFHKLTDLQPGTDAHGQPTVDGITLQQQVALVPGRSEYDPLVDVLGLPSWPSIPQYGQIEQQQATLLQTHNINLESNWSDWPEVWRAASGQPLPTVQLTRGTDFDRVVFGLSVASLPDVAAKLFPMSAGLAQCAAQVKAVATQAYQVWLSQDIAGLGWTLLNRDGQEPVLSSFVEPFDTWAPMDQLLCRESWPTGHEPRNVSYFCSALPMSHYAPYSDSSFPARCAEQVKQSAIYQLNTEMAPLWPNALPQPGAFRFDWLVDLQQQSGQARFNSQYWRANIDPSERYVISVVNSSKYRLRADQTGFVNMVIAGDWLKTGLDAGCVEAAVMGGMQASRAISGYPAVIHGEEGF</sequence>
<organism evidence="1 2">
    <name type="scientific">Piscinibacterium candidicorallinum</name>
    <dbReference type="NCBI Taxonomy" id="1793872"/>
    <lineage>
        <taxon>Bacteria</taxon>
        <taxon>Pseudomonadati</taxon>
        <taxon>Pseudomonadota</taxon>
        <taxon>Betaproteobacteria</taxon>
        <taxon>Burkholderiales</taxon>
        <taxon>Piscinibacterium</taxon>
    </lineage>
</organism>
<dbReference type="Gene3D" id="3.50.50.60">
    <property type="entry name" value="FAD/NAD(P)-binding domain"/>
    <property type="match status" value="1"/>
</dbReference>
<protein>
    <submittedName>
        <fullName evidence="1">NAD(P)-binding protein</fullName>
    </submittedName>
</protein>
<evidence type="ECO:0000313" key="2">
    <source>
        <dbReference type="Proteomes" id="UP001595556"/>
    </source>
</evidence>
<dbReference type="InterPro" id="IPR023375">
    <property type="entry name" value="ADC_dom_sf"/>
</dbReference>
<reference evidence="2" key="1">
    <citation type="journal article" date="2019" name="Int. J. Syst. Evol. Microbiol.">
        <title>The Global Catalogue of Microorganisms (GCM) 10K type strain sequencing project: providing services to taxonomists for standard genome sequencing and annotation.</title>
        <authorList>
            <consortium name="The Broad Institute Genomics Platform"/>
            <consortium name="The Broad Institute Genome Sequencing Center for Infectious Disease"/>
            <person name="Wu L."/>
            <person name="Ma J."/>
        </authorList>
    </citation>
    <scope>NUCLEOTIDE SEQUENCE [LARGE SCALE GENOMIC DNA]</scope>
    <source>
        <strain evidence="2">KCTC 52168</strain>
    </source>
</reference>
<dbReference type="Pfam" id="PF13450">
    <property type="entry name" value="NAD_binding_8"/>
    <property type="match status" value="1"/>
</dbReference>
<name>A0ABV7H446_9BURK</name>
<dbReference type="InterPro" id="IPR050703">
    <property type="entry name" value="Flavin_MAO"/>
</dbReference>
<dbReference type="SUPFAM" id="SSF51905">
    <property type="entry name" value="FAD/NAD(P)-binding domain"/>
    <property type="match status" value="1"/>
</dbReference>
<dbReference type="Proteomes" id="UP001595556">
    <property type="component" value="Unassembled WGS sequence"/>
</dbReference>
<accession>A0ABV7H446</accession>
<dbReference type="SUPFAM" id="SSF160104">
    <property type="entry name" value="Acetoacetate decarboxylase-like"/>
    <property type="match status" value="1"/>
</dbReference>
<dbReference type="EMBL" id="JBHRTI010000003">
    <property type="protein sequence ID" value="MFC3146381.1"/>
    <property type="molecule type" value="Genomic_DNA"/>
</dbReference>
<dbReference type="Gene3D" id="2.40.400.10">
    <property type="entry name" value="Acetoacetate decarboxylase-like"/>
    <property type="match status" value="1"/>
</dbReference>
<comment type="caution">
    <text evidence="1">The sequence shown here is derived from an EMBL/GenBank/DDBJ whole genome shotgun (WGS) entry which is preliminary data.</text>
</comment>
<dbReference type="PANTHER" id="PTHR43563">
    <property type="entry name" value="AMINE OXIDASE"/>
    <property type="match status" value="1"/>
</dbReference>
<dbReference type="InterPro" id="IPR036188">
    <property type="entry name" value="FAD/NAD-bd_sf"/>
</dbReference>